<keyword evidence="7" id="KW-0539">Nucleus</keyword>
<dbReference type="PANTHER" id="PTHR19879:SF1">
    <property type="entry name" value="CANNONBALL-RELATED"/>
    <property type="match status" value="1"/>
</dbReference>
<feature type="repeat" description="WD" evidence="8">
    <location>
        <begin position="509"/>
        <end position="550"/>
    </location>
</feature>
<dbReference type="GO" id="GO:0005669">
    <property type="term" value="C:transcription factor TFIID complex"/>
    <property type="evidence" value="ECO:0007669"/>
    <property type="project" value="TreeGrafter"/>
</dbReference>
<accession>A0A0E9NFN2</accession>
<dbReference type="SUPFAM" id="SSF50978">
    <property type="entry name" value="WD40 repeat-like"/>
    <property type="match status" value="1"/>
</dbReference>
<feature type="repeat" description="WD" evidence="8">
    <location>
        <begin position="425"/>
        <end position="459"/>
    </location>
</feature>
<evidence type="ECO:0000256" key="8">
    <source>
        <dbReference type="PROSITE-ProRule" id="PRU00221"/>
    </source>
</evidence>
<feature type="domain" description="TFIID subunit TAF5 NTD2" evidence="10">
    <location>
        <begin position="71"/>
        <end position="201"/>
    </location>
</feature>
<dbReference type="SUPFAM" id="SSF160897">
    <property type="entry name" value="Taf5 N-terminal domain-like"/>
    <property type="match status" value="1"/>
</dbReference>
<organism evidence="11 12">
    <name type="scientific">Saitoella complicata (strain BCRC 22490 / CBS 7301 / JCM 7358 / NBRC 10748 / NRRL Y-17804)</name>
    <dbReference type="NCBI Taxonomy" id="698492"/>
    <lineage>
        <taxon>Eukaryota</taxon>
        <taxon>Fungi</taxon>
        <taxon>Dikarya</taxon>
        <taxon>Ascomycota</taxon>
        <taxon>Taphrinomycotina</taxon>
        <taxon>Taphrinomycotina incertae sedis</taxon>
        <taxon>Saitoella</taxon>
    </lineage>
</organism>
<dbReference type="InterPro" id="IPR015943">
    <property type="entry name" value="WD40/YVTN_repeat-like_dom_sf"/>
</dbReference>
<reference evidence="11 12" key="3">
    <citation type="journal article" date="2015" name="Genome Announc.">
        <title>Draft Genome Sequence of the Archiascomycetous Yeast Saitoella complicata.</title>
        <authorList>
            <person name="Yamauchi K."/>
            <person name="Kondo S."/>
            <person name="Hamamoto M."/>
            <person name="Takahashi Y."/>
            <person name="Ogura Y."/>
            <person name="Hayashi T."/>
            <person name="Nishida H."/>
        </authorList>
    </citation>
    <scope>NUCLEOTIDE SEQUENCE [LARGE SCALE GENOMIC DNA]</scope>
    <source>
        <strain evidence="11 12">NRRL Y-17804</strain>
    </source>
</reference>
<dbReference type="PRINTS" id="PR00320">
    <property type="entry name" value="GPROTEINBRPT"/>
</dbReference>
<dbReference type="InterPro" id="IPR037264">
    <property type="entry name" value="TFIID_NTD2_sf"/>
</dbReference>
<dbReference type="Pfam" id="PF08513">
    <property type="entry name" value="LisH"/>
    <property type="match status" value="1"/>
</dbReference>
<feature type="region of interest" description="Disordered" evidence="9">
    <location>
        <begin position="592"/>
        <end position="624"/>
    </location>
</feature>
<dbReference type="Gene3D" id="1.25.40.500">
    <property type="entry name" value="TFIID subunit TAF5, NTD2 domain"/>
    <property type="match status" value="1"/>
</dbReference>
<dbReference type="PANTHER" id="PTHR19879">
    <property type="entry name" value="TRANSCRIPTION INITIATION FACTOR TFIID"/>
    <property type="match status" value="1"/>
</dbReference>
<dbReference type="InterPro" id="IPR007582">
    <property type="entry name" value="TFIID_NTD2"/>
</dbReference>
<evidence type="ECO:0000256" key="7">
    <source>
        <dbReference type="ARBA" id="ARBA00023242"/>
    </source>
</evidence>
<evidence type="ECO:0000256" key="9">
    <source>
        <dbReference type="SAM" id="MobiDB-lite"/>
    </source>
</evidence>
<proteinExistence type="inferred from homology"/>
<keyword evidence="6" id="KW-0804">Transcription</keyword>
<feature type="repeat" description="WD" evidence="8">
    <location>
        <begin position="383"/>
        <end position="424"/>
    </location>
</feature>
<dbReference type="InterPro" id="IPR006594">
    <property type="entry name" value="LisH"/>
</dbReference>
<dbReference type="Pfam" id="PF00400">
    <property type="entry name" value="WD40"/>
    <property type="match status" value="6"/>
</dbReference>
<evidence type="ECO:0000256" key="2">
    <source>
        <dbReference type="ARBA" id="ARBA00009435"/>
    </source>
</evidence>
<dbReference type="Gene3D" id="2.130.10.10">
    <property type="entry name" value="YVTN repeat-like/Quinoprotein amine dehydrogenase"/>
    <property type="match status" value="2"/>
</dbReference>
<comment type="subcellular location">
    <subcellularLocation>
        <location evidence="1">Nucleus</location>
    </subcellularLocation>
</comment>
<evidence type="ECO:0000256" key="3">
    <source>
        <dbReference type="ARBA" id="ARBA00022574"/>
    </source>
</evidence>
<dbReference type="PROSITE" id="PS50896">
    <property type="entry name" value="LISH"/>
    <property type="match status" value="1"/>
</dbReference>
<dbReference type="GO" id="GO:0006367">
    <property type="term" value="P:transcription initiation at RNA polymerase II promoter"/>
    <property type="evidence" value="ECO:0007669"/>
    <property type="project" value="TreeGrafter"/>
</dbReference>
<protein>
    <recommendedName>
        <fullName evidence="10">TFIID subunit TAF5 NTD2 domain-containing protein</fullName>
    </recommendedName>
</protein>
<comment type="caution">
    <text evidence="11">The sequence shown here is derived from an EMBL/GenBank/DDBJ whole genome shotgun (WGS) entry which is preliminary data.</text>
</comment>
<evidence type="ECO:0000259" key="10">
    <source>
        <dbReference type="Pfam" id="PF04494"/>
    </source>
</evidence>
<keyword evidence="3 8" id="KW-0853">WD repeat</keyword>
<feature type="repeat" description="WD" evidence="8">
    <location>
        <begin position="467"/>
        <end position="508"/>
    </location>
</feature>
<dbReference type="InterPro" id="IPR019775">
    <property type="entry name" value="WD40_repeat_CS"/>
</dbReference>
<evidence type="ECO:0000256" key="1">
    <source>
        <dbReference type="ARBA" id="ARBA00004123"/>
    </source>
</evidence>
<dbReference type="InterPro" id="IPR036322">
    <property type="entry name" value="WD40_repeat_dom_sf"/>
</dbReference>
<dbReference type="Pfam" id="PF04494">
    <property type="entry name" value="TFIID_NTD2"/>
    <property type="match status" value="1"/>
</dbReference>
<dbReference type="CDD" id="cd00200">
    <property type="entry name" value="WD40"/>
    <property type="match status" value="1"/>
</dbReference>
<evidence type="ECO:0000313" key="12">
    <source>
        <dbReference type="Proteomes" id="UP000033140"/>
    </source>
</evidence>
<comment type="similarity">
    <text evidence="2">Belongs to the WD repeat TAF5 family.</text>
</comment>
<dbReference type="InterPro" id="IPR020472">
    <property type="entry name" value="WD40_PAC1"/>
</dbReference>
<name>A0A0E9NFN2_SAICN</name>
<evidence type="ECO:0000313" key="11">
    <source>
        <dbReference type="EMBL" id="GAO48220.1"/>
    </source>
</evidence>
<dbReference type="Proteomes" id="UP000033140">
    <property type="component" value="Unassembled WGS sequence"/>
</dbReference>
<dbReference type="EMBL" id="BACD03000013">
    <property type="protein sequence ID" value="GAO48220.1"/>
    <property type="molecule type" value="Genomic_DNA"/>
</dbReference>
<keyword evidence="5" id="KW-0805">Transcription regulation</keyword>
<keyword evidence="12" id="KW-1185">Reference proteome</keyword>
<reference evidence="11 12" key="1">
    <citation type="journal article" date="2011" name="J. Gen. Appl. Microbiol.">
        <title>Draft genome sequencing of the enigmatic yeast Saitoella complicata.</title>
        <authorList>
            <person name="Nishida H."/>
            <person name="Hamamoto M."/>
            <person name="Sugiyama J."/>
        </authorList>
    </citation>
    <scope>NUCLEOTIDE SEQUENCE [LARGE SCALE GENOMIC DNA]</scope>
    <source>
        <strain evidence="11 12">NRRL Y-17804</strain>
    </source>
</reference>
<feature type="compositionally biased region" description="Gly residues" evidence="9">
    <location>
        <begin position="614"/>
        <end position="624"/>
    </location>
</feature>
<reference evidence="11 12" key="2">
    <citation type="journal article" date="2014" name="J. Gen. Appl. Microbiol.">
        <title>The early diverging ascomycetous budding yeast Saitoella complicata has three histone deacetylases belonging to the Clr6, Hos2, and Rpd3 lineages.</title>
        <authorList>
            <person name="Nishida H."/>
            <person name="Matsumoto T."/>
            <person name="Kondo S."/>
            <person name="Hamamoto M."/>
            <person name="Yoshikawa H."/>
        </authorList>
    </citation>
    <scope>NUCLEOTIDE SEQUENCE [LARGE SCALE GENOMIC DNA]</scope>
    <source>
        <strain evidence="11 12">NRRL Y-17804</strain>
    </source>
</reference>
<dbReference type="PROSITE" id="PS50294">
    <property type="entry name" value="WD_REPEATS_REGION"/>
    <property type="match status" value="5"/>
</dbReference>
<dbReference type="InterPro" id="IPR001680">
    <property type="entry name" value="WD40_rpt"/>
</dbReference>
<dbReference type="STRING" id="698492.A0A0E9NFN2"/>
<dbReference type="PROSITE" id="PS50082">
    <property type="entry name" value="WD_REPEATS_2"/>
    <property type="match status" value="5"/>
</dbReference>
<evidence type="ECO:0000256" key="4">
    <source>
        <dbReference type="ARBA" id="ARBA00022737"/>
    </source>
</evidence>
<dbReference type="PROSITE" id="PS00678">
    <property type="entry name" value="WD_REPEATS_1"/>
    <property type="match status" value="2"/>
</dbReference>
<keyword evidence="4" id="KW-0677">Repeat</keyword>
<gene>
    <name evidence="11" type="ORF">G7K_2400-t1</name>
</gene>
<dbReference type="CDD" id="cd08044">
    <property type="entry name" value="TAF5_NTD2"/>
    <property type="match status" value="1"/>
</dbReference>
<evidence type="ECO:0000256" key="5">
    <source>
        <dbReference type="ARBA" id="ARBA00023015"/>
    </source>
</evidence>
<sequence length="665" mass="72928">MNRLAALPYTTNPDDAQLIVMAQNPAAGAPPGQFSAGELNRIVLEYLNKKGYTRTEAMLRVEAEGGRASEGQDAYERAYKALRDFADESLDLYKPELRRILYPVFVHSYLNLIQKGYVEAAKAFFDKFSNEHTIQHQSDLTRLRAVVLPTHLDTDPLAKLYRSNKYRLRMSETTYHLLTNYLTENEASNGNVSMGLINAHVAIDRVAGRPGTGSEEGEEGIIGLGGGAIDDFNAQAVKLGPFPMDPELVKDVESELRMTEADLLPEFMRVKQEGSEDSPMRDNIPLPPHKGADVRAEVENLREIRKRVRLGPQAAKPSVCIYTFHNTYDGLNCVDFSEDASLVAGGFGESYVRVWSLKGEKLVGAQAKYGGQHPEDGLSTRRMIGHSGPVYGVSFSPDSKYLLSCSEDKSVRLWSMDTYSSIVAYKGHTHPVWDVKFSPFGHYFATASGDQTAKLWSTEHIYPLRIFAGHLSDVDTVSFHPNSAYVVTGSSDKTCRLWDVQRGSAVRVFTGHTGGVLATKISPDGKWLASAGEDGTIKIWDIGSGKKLKDMRGHQRGYIYSLDWSRDGAVIVSGGSDNTVRVWDAKKNTPVEKEEGVVNGTPISGPDMTRNMNGTGGTAGGAGGKDGKMLETSDHMAAFGTKRTPVYKVHFTKRNLVLAAGAITN</sequence>
<dbReference type="AlphaFoldDB" id="A0A0E9NFN2"/>
<evidence type="ECO:0000256" key="6">
    <source>
        <dbReference type="ARBA" id="ARBA00023163"/>
    </source>
</evidence>
<feature type="region of interest" description="Disordered" evidence="9">
    <location>
        <begin position="272"/>
        <end position="291"/>
    </location>
</feature>
<dbReference type="OMA" id="HNHPVWD"/>
<feature type="repeat" description="WD" evidence="8">
    <location>
        <begin position="552"/>
        <end position="593"/>
    </location>
</feature>
<dbReference type="GO" id="GO:0016251">
    <property type="term" value="F:RNA polymerase II general transcription initiation factor activity"/>
    <property type="evidence" value="ECO:0007669"/>
    <property type="project" value="TreeGrafter"/>
</dbReference>
<dbReference type="SMART" id="SM00320">
    <property type="entry name" value="WD40"/>
    <property type="match status" value="6"/>
</dbReference>